<feature type="transmembrane region" description="Helical" evidence="1">
    <location>
        <begin position="7"/>
        <end position="25"/>
    </location>
</feature>
<keyword evidence="1" id="KW-0472">Membrane</keyword>
<dbReference type="EMBL" id="BAAAEN010000030">
    <property type="protein sequence ID" value="GAA0528412.1"/>
    <property type="molecule type" value="Genomic_DNA"/>
</dbReference>
<organism evidence="2 3">
    <name type="scientific">Pigmentiphaga daeguensis</name>
    <dbReference type="NCBI Taxonomy" id="414049"/>
    <lineage>
        <taxon>Bacteria</taxon>
        <taxon>Pseudomonadati</taxon>
        <taxon>Pseudomonadota</taxon>
        <taxon>Betaproteobacteria</taxon>
        <taxon>Burkholderiales</taxon>
        <taxon>Alcaligenaceae</taxon>
        <taxon>Pigmentiphaga</taxon>
    </lineage>
</organism>
<dbReference type="Proteomes" id="UP001501706">
    <property type="component" value="Unassembled WGS sequence"/>
</dbReference>
<keyword evidence="1" id="KW-1133">Transmembrane helix</keyword>
<gene>
    <name evidence="2" type="ORF">GCM10009097_52500</name>
</gene>
<feature type="transmembrane region" description="Helical" evidence="1">
    <location>
        <begin position="216"/>
        <end position="235"/>
    </location>
</feature>
<feature type="transmembrane region" description="Helical" evidence="1">
    <location>
        <begin position="81"/>
        <end position="99"/>
    </location>
</feature>
<sequence>MSFASLLGRIALWAALYVACAYLSFALDDPVTQVSFVWFPAGVAVAAFFAMPRAAWAALTAALFAADLALSALTGHPLIPSAWLAGLSLASTLGIAWLSQRYAQGRDDLHAVLGWVAVTFVVSAVAAVCGSAGLALIKHEVLWEAVSDLAWIWWAATVTGVLFGVSVLMGFMGFRTIEAPPGPIGRTVGIAAWLLLAAMTWYVFGVHRPSMSEAPLLLGLACIPLALATVATLSGGNRMGSLAVLTMAAIVIYHSNAGRGPFFLRGFLPGEPLLLAQCYLVSVAMLQVFVRVLTRGIRRPRTAGADGTGGRETLYRLDLASGTIVWDAPPDARPGPGTLDEVLRQVHPDDRQGLRDRLRAADGTPGLERPFPFRLATAPDQWTTVVDLNRGAMMGPDGAFIIGSWRLPTPHHGA</sequence>
<protein>
    <submittedName>
        <fullName evidence="2">MASE1 domain-containing protein</fullName>
    </submittedName>
</protein>
<feature type="transmembrane region" description="Helical" evidence="1">
    <location>
        <begin position="242"/>
        <end position="262"/>
    </location>
</feature>
<proteinExistence type="predicted"/>
<comment type="caution">
    <text evidence="2">The sequence shown here is derived from an EMBL/GenBank/DDBJ whole genome shotgun (WGS) entry which is preliminary data.</text>
</comment>
<evidence type="ECO:0000313" key="3">
    <source>
        <dbReference type="Proteomes" id="UP001501706"/>
    </source>
</evidence>
<feature type="transmembrane region" description="Helical" evidence="1">
    <location>
        <begin position="184"/>
        <end position="204"/>
    </location>
</feature>
<reference evidence="3" key="1">
    <citation type="journal article" date="2019" name="Int. J. Syst. Evol. Microbiol.">
        <title>The Global Catalogue of Microorganisms (GCM) 10K type strain sequencing project: providing services to taxonomists for standard genome sequencing and annotation.</title>
        <authorList>
            <consortium name="The Broad Institute Genomics Platform"/>
            <consortium name="The Broad Institute Genome Sequencing Center for Infectious Disease"/>
            <person name="Wu L."/>
            <person name="Ma J."/>
        </authorList>
    </citation>
    <scope>NUCLEOTIDE SEQUENCE [LARGE SCALE GENOMIC DNA]</scope>
    <source>
        <strain evidence="3">JCM 14330</strain>
    </source>
</reference>
<feature type="transmembrane region" description="Helical" evidence="1">
    <location>
        <begin position="149"/>
        <end position="172"/>
    </location>
</feature>
<feature type="transmembrane region" description="Helical" evidence="1">
    <location>
        <begin position="31"/>
        <end position="49"/>
    </location>
</feature>
<keyword evidence="3" id="KW-1185">Reference proteome</keyword>
<evidence type="ECO:0000313" key="2">
    <source>
        <dbReference type="EMBL" id="GAA0528412.1"/>
    </source>
</evidence>
<keyword evidence="1" id="KW-0812">Transmembrane</keyword>
<feature type="transmembrane region" description="Helical" evidence="1">
    <location>
        <begin position="274"/>
        <end position="293"/>
    </location>
</feature>
<feature type="transmembrane region" description="Helical" evidence="1">
    <location>
        <begin position="111"/>
        <end position="137"/>
    </location>
</feature>
<evidence type="ECO:0000256" key="1">
    <source>
        <dbReference type="SAM" id="Phobius"/>
    </source>
</evidence>
<dbReference type="RefSeq" id="WP_087839798.1">
    <property type="nucleotide sequence ID" value="NZ_BAAAEN010000030.1"/>
</dbReference>
<accession>A0ABP3MYQ4</accession>
<name>A0ABP3MYQ4_9BURK</name>